<sequence>MKPIIIFIGLLFTVGIAFTGCYKDVILPAAGVDPNGPPKQYSFKTDIAPLLSTNCALSGCHVAGAQAPDLELGVSYNSLVSGGYVNTLIPNQSELYIMINGDMQVHIPNAADRQKVYDWIRTGAKNN</sequence>
<dbReference type="EMBL" id="CP042436">
    <property type="protein sequence ID" value="QEC62654.1"/>
    <property type="molecule type" value="Genomic_DNA"/>
</dbReference>
<accession>A0A5B8UUC8</accession>
<gene>
    <name evidence="1" type="ORF">FRZ54_08660</name>
</gene>
<dbReference type="RefSeq" id="WP_147031231.1">
    <property type="nucleotide sequence ID" value="NZ_CP042436.1"/>
</dbReference>
<organism evidence="1 2">
    <name type="scientific">Mucilaginibacter ginsenosidivorans</name>
    <dbReference type="NCBI Taxonomy" id="398053"/>
    <lineage>
        <taxon>Bacteria</taxon>
        <taxon>Pseudomonadati</taxon>
        <taxon>Bacteroidota</taxon>
        <taxon>Sphingobacteriia</taxon>
        <taxon>Sphingobacteriales</taxon>
        <taxon>Sphingobacteriaceae</taxon>
        <taxon>Mucilaginibacter</taxon>
    </lineage>
</organism>
<dbReference type="AlphaFoldDB" id="A0A5B8UUC8"/>
<dbReference type="PROSITE" id="PS51257">
    <property type="entry name" value="PROKAR_LIPOPROTEIN"/>
    <property type="match status" value="1"/>
</dbReference>
<dbReference type="Proteomes" id="UP000321479">
    <property type="component" value="Chromosome"/>
</dbReference>
<keyword evidence="2" id="KW-1185">Reference proteome</keyword>
<reference evidence="1 2" key="1">
    <citation type="journal article" date="2017" name="Curr. Microbiol.">
        <title>Mucilaginibacter ginsenosidivorans sp. nov., Isolated from Soil of Ginseng Field.</title>
        <authorList>
            <person name="Kim M.M."/>
            <person name="Siddiqi M.Z."/>
            <person name="Im W.T."/>
        </authorList>
    </citation>
    <scope>NUCLEOTIDE SEQUENCE [LARGE SCALE GENOMIC DNA]</scope>
    <source>
        <strain evidence="1 2">Gsoil 3017</strain>
    </source>
</reference>
<proteinExistence type="predicted"/>
<evidence type="ECO:0000313" key="1">
    <source>
        <dbReference type="EMBL" id="QEC62654.1"/>
    </source>
</evidence>
<dbReference type="KEGG" id="mgin:FRZ54_08660"/>
<evidence type="ECO:0000313" key="2">
    <source>
        <dbReference type="Proteomes" id="UP000321479"/>
    </source>
</evidence>
<name>A0A5B8UUC8_9SPHI</name>
<dbReference type="OrthoDB" id="1524994at2"/>
<protein>
    <recommendedName>
        <fullName evidence="3">Cytochrome C Planctomycete-type domain-containing protein</fullName>
    </recommendedName>
</protein>
<evidence type="ECO:0008006" key="3">
    <source>
        <dbReference type="Google" id="ProtNLM"/>
    </source>
</evidence>